<name>A0A0A2LSN8_9FLAO</name>
<dbReference type="AlphaFoldDB" id="A0A0A2LSN8"/>
<dbReference type="RefSeq" id="WP_035131743.1">
    <property type="nucleotide sequence ID" value="NZ_JRLV01000004.1"/>
</dbReference>
<keyword evidence="1" id="KW-0255">Endonuclease</keyword>
<keyword evidence="1" id="KW-0540">Nuclease</keyword>
<proteinExistence type="predicted"/>
<dbReference type="Proteomes" id="UP000030129">
    <property type="component" value="Unassembled WGS sequence"/>
</dbReference>
<dbReference type="GO" id="GO:0004519">
    <property type="term" value="F:endonuclease activity"/>
    <property type="evidence" value="ECO:0007669"/>
    <property type="project" value="UniProtKB-KW"/>
</dbReference>
<evidence type="ECO:0000313" key="1">
    <source>
        <dbReference type="EMBL" id="KGO83352.1"/>
    </source>
</evidence>
<gene>
    <name evidence="1" type="ORF">Q763_04895</name>
</gene>
<dbReference type="EMBL" id="JRLV01000004">
    <property type="protein sequence ID" value="KGO83352.1"/>
    <property type="molecule type" value="Genomic_DNA"/>
</dbReference>
<organism evidence="1 2">
    <name type="scientific">Flavobacterium beibuense F44-8</name>
    <dbReference type="NCBI Taxonomy" id="1406840"/>
    <lineage>
        <taxon>Bacteria</taxon>
        <taxon>Pseudomonadati</taxon>
        <taxon>Bacteroidota</taxon>
        <taxon>Flavobacteriia</taxon>
        <taxon>Flavobacteriales</taxon>
        <taxon>Flavobacteriaceae</taxon>
        <taxon>Flavobacterium</taxon>
    </lineage>
</organism>
<evidence type="ECO:0000313" key="2">
    <source>
        <dbReference type="Proteomes" id="UP000030129"/>
    </source>
</evidence>
<sequence length="324" mass="37190">MSGIKQILNFVFILCIISCNSDSSSDGSSSSGDINEISIIIDDKLWNGDVGDSLRKKLAAPVEGLTQEEPLFTLNQYNENIFDGGLTKGRNIIVIDRDSINSFKFKTNRYCSPQNIFTIKGQTAEELLFLIEIHTDEIVRKIRETEINENQKRNAKTGLVNHGVFEKFGICINVPTSYNFAMNRHDFLWLKKDTPGGNTSILIYRVPATVIEHDKTILNNIIQMRDSIGRKYIHGLEKNTYMITEEAYSPYFFTTSYKNRMLFETRGNWEMENEFMSGPFINYAVRDNVKNDYFIIEGFVYSPSTPKRDLIVELESIIRSAEFL</sequence>
<dbReference type="eggNOG" id="COG0322">
    <property type="taxonomic scope" value="Bacteria"/>
</dbReference>
<dbReference type="Pfam" id="PF16125">
    <property type="entry name" value="DUF4837"/>
    <property type="match status" value="1"/>
</dbReference>
<comment type="caution">
    <text evidence="1">The sequence shown here is derived from an EMBL/GenBank/DDBJ whole genome shotgun (WGS) entry which is preliminary data.</text>
</comment>
<keyword evidence="1" id="KW-0378">Hydrolase</keyword>
<accession>A0A0A2LSN8</accession>
<dbReference type="STRING" id="1406840.Q763_04895"/>
<dbReference type="InterPro" id="IPR032286">
    <property type="entry name" value="DUF4837"/>
</dbReference>
<keyword evidence="2" id="KW-1185">Reference proteome</keyword>
<reference evidence="1 2" key="1">
    <citation type="submission" date="2013-09" db="EMBL/GenBank/DDBJ databases">
        <authorList>
            <person name="Zeng Z."/>
            <person name="Chen C."/>
        </authorList>
    </citation>
    <scope>NUCLEOTIDE SEQUENCE [LARGE SCALE GENOMIC DNA]</scope>
    <source>
        <strain evidence="1 2">F44-8</strain>
    </source>
</reference>
<protein>
    <submittedName>
        <fullName evidence="1">Group I intron homing endonuclease</fullName>
    </submittedName>
</protein>